<sequence length="181" mass="21368">MDIKTAFLYGSPEEDVFMKYPDGYPHERQEGTCLKLERSLYGLKQSPRCWYQHLTSVFKNLEFYPSLAYLCLFLQGTSVVCMVYVHVDDIIIGGMLEEVSNFKIKIQEYFNMDNLREANFIVGIKIEIIRNQRLIYLSQPKYIKKILCKFRMSNFKFVSTPMIPNSRLIPMKENEKSPEFD</sequence>
<keyword evidence="3" id="KW-1185">Reference proteome</keyword>
<protein>
    <recommendedName>
        <fullName evidence="1">Reverse transcriptase Ty1/copia-type domain-containing protein</fullName>
    </recommendedName>
</protein>
<name>A0A9Q3EML0_9BASI</name>
<accession>A0A9Q3EML0</accession>
<dbReference type="Proteomes" id="UP000765509">
    <property type="component" value="Unassembled WGS sequence"/>
</dbReference>
<organism evidence="2 3">
    <name type="scientific">Austropuccinia psidii MF-1</name>
    <dbReference type="NCBI Taxonomy" id="1389203"/>
    <lineage>
        <taxon>Eukaryota</taxon>
        <taxon>Fungi</taxon>
        <taxon>Dikarya</taxon>
        <taxon>Basidiomycota</taxon>
        <taxon>Pucciniomycotina</taxon>
        <taxon>Pucciniomycetes</taxon>
        <taxon>Pucciniales</taxon>
        <taxon>Sphaerophragmiaceae</taxon>
        <taxon>Austropuccinia</taxon>
    </lineage>
</organism>
<reference evidence="2" key="1">
    <citation type="submission" date="2021-03" db="EMBL/GenBank/DDBJ databases">
        <title>Draft genome sequence of rust myrtle Austropuccinia psidii MF-1, a brazilian biotype.</title>
        <authorList>
            <person name="Quecine M.C."/>
            <person name="Pachon D.M.R."/>
            <person name="Bonatelli M.L."/>
            <person name="Correr F.H."/>
            <person name="Franceschini L.M."/>
            <person name="Leite T.F."/>
            <person name="Margarido G.R.A."/>
            <person name="Almeida C.A."/>
            <person name="Ferrarezi J.A."/>
            <person name="Labate C.A."/>
        </authorList>
    </citation>
    <scope>NUCLEOTIDE SEQUENCE</scope>
    <source>
        <strain evidence="2">MF-1</strain>
    </source>
</reference>
<gene>
    <name evidence="2" type="ORF">O181_062412</name>
</gene>
<dbReference type="InterPro" id="IPR043502">
    <property type="entry name" value="DNA/RNA_pol_sf"/>
</dbReference>
<dbReference type="Pfam" id="PF07727">
    <property type="entry name" value="RVT_2"/>
    <property type="match status" value="1"/>
</dbReference>
<feature type="domain" description="Reverse transcriptase Ty1/copia-type" evidence="1">
    <location>
        <begin position="1"/>
        <end position="163"/>
    </location>
</feature>
<dbReference type="InterPro" id="IPR013103">
    <property type="entry name" value="RVT_2"/>
</dbReference>
<dbReference type="OrthoDB" id="5022336at2759"/>
<evidence type="ECO:0000313" key="2">
    <source>
        <dbReference type="EMBL" id="MBW0522697.1"/>
    </source>
</evidence>
<proteinExistence type="predicted"/>
<evidence type="ECO:0000313" key="3">
    <source>
        <dbReference type="Proteomes" id="UP000765509"/>
    </source>
</evidence>
<dbReference type="EMBL" id="AVOT02029744">
    <property type="protein sequence ID" value="MBW0522697.1"/>
    <property type="molecule type" value="Genomic_DNA"/>
</dbReference>
<dbReference type="AlphaFoldDB" id="A0A9Q3EML0"/>
<comment type="caution">
    <text evidence="2">The sequence shown here is derived from an EMBL/GenBank/DDBJ whole genome shotgun (WGS) entry which is preliminary data.</text>
</comment>
<dbReference type="SUPFAM" id="SSF56672">
    <property type="entry name" value="DNA/RNA polymerases"/>
    <property type="match status" value="1"/>
</dbReference>
<evidence type="ECO:0000259" key="1">
    <source>
        <dbReference type="Pfam" id="PF07727"/>
    </source>
</evidence>